<name>A0A921AXA1_9BACT</name>
<keyword evidence="7" id="KW-0694">RNA-binding</keyword>
<keyword evidence="3" id="KW-0808">Transferase</keyword>
<dbReference type="Proteomes" id="UP000698963">
    <property type="component" value="Unassembled WGS sequence"/>
</dbReference>
<dbReference type="Pfam" id="PF20258">
    <property type="entry name" value="tRNA_Me_trans_C"/>
    <property type="match status" value="1"/>
</dbReference>
<feature type="domain" description="tRNA-specific 2-thiouridylase MnmA-like C-terminal" evidence="10">
    <location>
        <begin position="274"/>
        <end position="343"/>
    </location>
</feature>
<dbReference type="CDD" id="cd01998">
    <property type="entry name" value="MnmA_TRMU-like"/>
    <property type="match status" value="1"/>
</dbReference>
<comment type="catalytic activity">
    <reaction evidence="9">
        <text>S-sulfanyl-L-cysteinyl-[protein] + uridine(34) in tRNA + AH2 + ATP = 2-thiouridine(34) in tRNA + L-cysteinyl-[protein] + A + AMP + diphosphate + H(+)</text>
        <dbReference type="Rhea" id="RHEA:47032"/>
        <dbReference type="Rhea" id="RHEA-COMP:10131"/>
        <dbReference type="Rhea" id="RHEA-COMP:11726"/>
        <dbReference type="Rhea" id="RHEA-COMP:11727"/>
        <dbReference type="Rhea" id="RHEA-COMP:11728"/>
        <dbReference type="ChEBI" id="CHEBI:13193"/>
        <dbReference type="ChEBI" id="CHEBI:15378"/>
        <dbReference type="ChEBI" id="CHEBI:17499"/>
        <dbReference type="ChEBI" id="CHEBI:29950"/>
        <dbReference type="ChEBI" id="CHEBI:30616"/>
        <dbReference type="ChEBI" id="CHEBI:33019"/>
        <dbReference type="ChEBI" id="CHEBI:61963"/>
        <dbReference type="ChEBI" id="CHEBI:65315"/>
        <dbReference type="ChEBI" id="CHEBI:87170"/>
        <dbReference type="ChEBI" id="CHEBI:456215"/>
        <dbReference type="EC" id="2.8.1.13"/>
    </reaction>
</comment>
<feature type="domain" description="tRNA-specific 2-thiouridylase MnmA-like central" evidence="11">
    <location>
        <begin position="210"/>
        <end position="262"/>
    </location>
</feature>
<evidence type="ECO:0000259" key="10">
    <source>
        <dbReference type="Pfam" id="PF20258"/>
    </source>
</evidence>
<evidence type="ECO:0000256" key="3">
    <source>
        <dbReference type="ARBA" id="ARBA00022679"/>
    </source>
</evidence>
<dbReference type="InterPro" id="IPR023382">
    <property type="entry name" value="MnmA-like_central_sf"/>
</dbReference>
<dbReference type="GO" id="GO:0103016">
    <property type="term" value="F:tRNA-uridine 2-sulfurtransferase activity"/>
    <property type="evidence" value="ECO:0007669"/>
    <property type="project" value="UniProtKB-EC"/>
</dbReference>
<dbReference type="Pfam" id="PF20259">
    <property type="entry name" value="tRNA_Me_trans_M"/>
    <property type="match status" value="1"/>
</dbReference>
<evidence type="ECO:0000256" key="6">
    <source>
        <dbReference type="ARBA" id="ARBA00022840"/>
    </source>
</evidence>
<dbReference type="EMBL" id="DYZA01000156">
    <property type="protein sequence ID" value="HJD97537.1"/>
    <property type="molecule type" value="Genomic_DNA"/>
</dbReference>
<evidence type="ECO:0000256" key="1">
    <source>
        <dbReference type="ARBA" id="ARBA00011949"/>
    </source>
</evidence>
<proteinExistence type="predicted"/>
<dbReference type="AlphaFoldDB" id="A0A921AXA1"/>
<reference evidence="12" key="2">
    <citation type="submission" date="2021-09" db="EMBL/GenBank/DDBJ databases">
        <authorList>
            <person name="Gilroy R."/>
        </authorList>
    </citation>
    <scope>NUCLEOTIDE SEQUENCE</scope>
    <source>
        <strain evidence="12">ChiGjej2B2-19336</strain>
    </source>
</reference>
<dbReference type="InterPro" id="IPR046885">
    <property type="entry name" value="MnmA-like_C"/>
</dbReference>
<protein>
    <recommendedName>
        <fullName evidence="1">tRNA-uridine 2-sulfurtransferase</fullName>
        <ecNumber evidence="1">2.8.1.13</ecNumber>
    </recommendedName>
</protein>
<dbReference type="GO" id="GO:0005524">
    <property type="term" value="F:ATP binding"/>
    <property type="evidence" value="ECO:0007669"/>
    <property type="project" value="UniProtKB-KW"/>
</dbReference>
<keyword evidence="5" id="KW-0547">Nucleotide-binding</keyword>
<evidence type="ECO:0000256" key="8">
    <source>
        <dbReference type="ARBA" id="ARBA00023157"/>
    </source>
</evidence>
<keyword evidence="6" id="KW-0067">ATP-binding</keyword>
<evidence type="ECO:0000313" key="13">
    <source>
        <dbReference type="Proteomes" id="UP000698963"/>
    </source>
</evidence>
<evidence type="ECO:0000256" key="9">
    <source>
        <dbReference type="ARBA" id="ARBA00051542"/>
    </source>
</evidence>
<sequence length="345" mass="37971">MNITVAISGGTDSLFALLYLKEQGHSVTALHARFLPSSGNDPVPALEKLCRSIGIPLRVADLSEAFRRSVIEPFALAHTMARTPNPCALCNRAMKFGRLLDAAAAHGETFATGHYASMEEHPVYGTALRAGKDGAKDQSYFLALVPTARLRRCIFPLSTWKKTDIRAWLAGRGHTPPLPSESQEICFIPDDDHYAWLEKKKKEGLNLPGPGPVLLAGENRIIAEHRGLWQYTEGQRRGLRIAWKEPLYVLQRRPEDNTLVVGPRNMLPVLSCSAGELNLMVEPALWPEELFVRVRYHQAPVPARVSVSGERMIVEFLSPQQLPAPGQVAAVYDGDGFVLAGGILN</sequence>
<dbReference type="PANTHER" id="PTHR11933:SF5">
    <property type="entry name" value="MITOCHONDRIAL TRNA-SPECIFIC 2-THIOURIDYLASE 1"/>
    <property type="match status" value="1"/>
</dbReference>
<dbReference type="InterPro" id="IPR014729">
    <property type="entry name" value="Rossmann-like_a/b/a_fold"/>
</dbReference>
<comment type="caution">
    <text evidence="12">The sequence shown here is derived from an EMBL/GenBank/DDBJ whole genome shotgun (WGS) entry which is preliminary data.</text>
</comment>
<dbReference type="RefSeq" id="WP_304122587.1">
    <property type="nucleotide sequence ID" value="NZ_DYZA01000156.1"/>
</dbReference>
<dbReference type="Gene3D" id="2.40.30.10">
    <property type="entry name" value="Translation factors"/>
    <property type="match status" value="1"/>
</dbReference>
<dbReference type="Gene3D" id="2.30.30.280">
    <property type="entry name" value="Adenine nucleotide alpha hydrolases-like domains"/>
    <property type="match status" value="1"/>
</dbReference>
<dbReference type="GO" id="GO:0002143">
    <property type="term" value="P:tRNA wobble position uridine thiolation"/>
    <property type="evidence" value="ECO:0007669"/>
    <property type="project" value="TreeGrafter"/>
</dbReference>
<evidence type="ECO:0000256" key="7">
    <source>
        <dbReference type="ARBA" id="ARBA00022884"/>
    </source>
</evidence>
<evidence type="ECO:0000259" key="11">
    <source>
        <dbReference type="Pfam" id="PF20259"/>
    </source>
</evidence>
<reference evidence="12" key="1">
    <citation type="journal article" date="2021" name="PeerJ">
        <title>Extensive microbial diversity within the chicken gut microbiome revealed by metagenomics and culture.</title>
        <authorList>
            <person name="Gilroy R."/>
            <person name="Ravi A."/>
            <person name="Getino M."/>
            <person name="Pursley I."/>
            <person name="Horton D.L."/>
            <person name="Alikhan N.F."/>
            <person name="Baker D."/>
            <person name="Gharbi K."/>
            <person name="Hall N."/>
            <person name="Watson M."/>
            <person name="Adriaenssens E.M."/>
            <person name="Foster-Nyarko E."/>
            <person name="Jarju S."/>
            <person name="Secka A."/>
            <person name="Antonio M."/>
            <person name="Oren A."/>
            <person name="Chaudhuri R.R."/>
            <person name="La Ragione R."/>
            <person name="Hildebrand F."/>
            <person name="Pallen M.J."/>
        </authorList>
    </citation>
    <scope>NUCLEOTIDE SEQUENCE</scope>
    <source>
        <strain evidence="12">ChiGjej2B2-19336</strain>
    </source>
</reference>
<dbReference type="EC" id="2.8.1.13" evidence="1"/>
<dbReference type="InterPro" id="IPR004506">
    <property type="entry name" value="MnmA-like"/>
</dbReference>
<gene>
    <name evidence="12" type="ORF">K8W16_07815</name>
</gene>
<evidence type="ECO:0000256" key="4">
    <source>
        <dbReference type="ARBA" id="ARBA00022694"/>
    </source>
</evidence>
<dbReference type="Gene3D" id="3.40.50.620">
    <property type="entry name" value="HUPs"/>
    <property type="match status" value="1"/>
</dbReference>
<dbReference type="Pfam" id="PF03054">
    <property type="entry name" value="tRNA_Me_trans"/>
    <property type="match status" value="1"/>
</dbReference>
<evidence type="ECO:0000256" key="2">
    <source>
        <dbReference type="ARBA" id="ARBA00022555"/>
    </source>
</evidence>
<keyword evidence="8" id="KW-1015">Disulfide bond</keyword>
<dbReference type="InterPro" id="IPR046884">
    <property type="entry name" value="MnmA-like_central"/>
</dbReference>
<accession>A0A921AXA1</accession>
<dbReference type="GO" id="GO:0000049">
    <property type="term" value="F:tRNA binding"/>
    <property type="evidence" value="ECO:0007669"/>
    <property type="project" value="UniProtKB-KW"/>
</dbReference>
<keyword evidence="4" id="KW-0819">tRNA processing</keyword>
<evidence type="ECO:0000313" key="12">
    <source>
        <dbReference type="EMBL" id="HJD97537.1"/>
    </source>
</evidence>
<evidence type="ECO:0000256" key="5">
    <source>
        <dbReference type="ARBA" id="ARBA00022741"/>
    </source>
</evidence>
<keyword evidence="2" id="KW-0820">tRNA-binding</keyword>
<organism evidence="12 13">
    <name type="scientific">Mailhella massiliensis</name>
    <dbReference type="NCBI Taxonomy" id="1903261"/>
    <lineage>
        <taxon>Bacteria</taxon>
        <taxon>Pseudomonadati</taxon>
        <taxon>Thermodesulfobacteriota</taxon>
        <taxon>Desulfovibrionia</taxon>
        <taxon>Desulfovibrionales</taxon>
        <taxon>Desulfovibrionaceae</taxon>
        <taxon>Mailhella</taxon>
    </lineage>
</organism>
<dbReference type="SUPFAM" id="SSF52402">
    <property type="entry name" value="Adenine nucleotide alpha hydrolases-like"/>
    <property type="match status" value="1"/>
</dbReference>
<dbReference type="PANTHER" id="PTHR11933">
    <property type="entry name" value="TRNA 5-METHYLAMINOMETHYL-2-THIOURIDYLATE -METHYLTRANSFERASE"/>
    <property type="match status" value="1"/>
</dbReference>